<name>A0A4Y7KF47_PAPSO</name>
<sequence>MYLKCGRLIEPWLKSLIVGHRWKQVHLVASLLVQGMLIFGVRRPVVLLKMFKERWQS</sequence>
<gene>
    <name evidence="1" type="ORF">C5167_033791</name>
</gene>
<protein>
    <submittedName>
        <fullName evidence="1">Uncharacterized protein</fullName>
    </submittedName>
</protein>
<evidence type="ECO:0000313" key="2">
    <source>
        <dbReference type="Proteomes" id="UP000316621"/>
    </source>
</evidence>
<evidence type="ECO:0000313" key="1">
    <source>
        <dbReference type="EMBL" id="RZC70658.1"/>
    </source>
</evidence>
<dbReference type="Proteomes" id="UP000316621">
    <property type="component" value="Chromosome 7"/>
</dbReference>
<proteinExistence type="predicted"/>
<reference evidence="1 2" key="1">
    <citation type="journal article" date="2018" name="Science">
        <title>The opium poppy genome and morphinan production.</title>
        <authorList>
            <person name="Guo L."/>
            <person name="Winzer T."/>
            <person name="Yang X."/>
            <person name="Li Y."/>
            <person name="Ning Z."/>
            <person name="He Z."/>
            <person name="Teodor R."/>
            <person name="Lu Y."/>
            <person name="Bowser T.A."/>
            <person name="Graham I.A."/>
            <person name="Ye K."/>
        </authorList>
    </citation>
    <scope>NUCLEOTIDE SEQUENCE [LARGE SCALE GENOMIC DNA]</scope>
    <source>
        <strain evidence="2">cv. HN1</strain>
        <tissue evidence="1">Leaves</tissue>
    </source>
</reference>
<dbReference type="Gramene" id="RZC70658">
    <property type="protein sequence ID" value="RZC70658"/>
    <property type="gene ID" value="C5167_033791"/>
</dbReference>
<organism evidence="1 2">
    <name type="scientific">Papaver somniferum</name>
    <name type="common">Opium poppy</name>
    <dbReference type="NCBI Taxonomy" id="3469"/>
    <lineage>
        <taxon>Eukaryota</taxon>
        <taxon>Viridiplantae</taxon>
        <taxon>Streptophyta</taxon>
        <taxon>Embryophyta</taxon>
        <taxon>Tracheophyta</taxon>
        <taxon>Spermatophyta</taxon>
        <taxon>Magnoliopsida</taxon>
        <taxon>Ranunculales</taxon>
        <taxon>Papaveraceae</taxon>
        <taxon>Papaveroideae</taxon>
        <taxon>Papaver</taxon>
    </lineage>
</organism>
<accession>A0A4Y7KF47</accession>
<keyword evidence="2" id="KW-1185">Reference proteome</keyword>
<dbReference type="EMBL" id="CM010721">
    <property type="protein sequence ID" value="RZC70658.1"/>
    <property type="molecule type" value="Genomic_DNA"/>
</dbReference>
<dbReference type="AlphaFoldDB" id="A0A4Y7KF47"/>